<sequence length="68" mass="7756">MQTEFSTPDLKDGFQIDVYVDPNLIEVFVNDGEYIISNCVYNLGTDIHQQGNVKYEMYTLEGTDVSEV</sequence>
<evidence type="ECO:0000313" key="3">
    <source>
        <dbReference type="Proteomes" id="UP000005359"/>
    </source>
</evidence>
<name>B0GA35_9FIRM</name>
<organism evidence="2 3">
    <name type="scientific">Dorea formicigenerans ATCC 27755</name>
    <dbReference type="NCBI Taxonomy" id="411461"/>
    <lineage>
        <taxon>Bacteria</taxon>
        <taxon>Bacillati</taxon>
        <taxon>Bacillota</taxon>
        <taxon>Clostridia</taxon>
        <taxon>Lachnospirales</taxon>
        <taxon>Lachnospiraceae</taxon>
        <taxon>Dorea</taxon>
    </lineage>
</organism>
<dbReference type="EMBL" id="AAXA02000016">
    <property type="protein sequence ID" value="EDR45367.1"/>
    <property type="molecule type" value="Genomic_DNA"/>
</dbReference>
<evidence type="ECO:0000313" key="2">
    <source>
        <dbReference type="EMBL" id="EDR45367.1"/>
    </source>
</evidence>
<proteinExistence type="predicted"/>
<reference evidence="2 3" key="1">
    <citation type="submission" date="2007-10" db="EMBL/GenBank/DDBJ databases">
        <title>Draft genome sequence of Dorea formicigenerans(ATCC 27755).</title>
        <authorList>
            <person name="Sudarsanam P."/>
            <person name="Ley R."/>
            <person name="Guruge J."/>
            <person name="Turnbaugh P.J."/>
            <person name="Mahowald M."/>
            <person name="Liep D."/>
            <person name="Gordon J."/>
        </authorList>
    </citation>
    <scope>NUCLEOTIDE SEQUENCE [LARGE SCALE GENOMIC DNA]</scope>
    <source>
        <strain evidence="2 3">ATCC 27755</strain>
    </source>
</reference>
<dbReference type="InterPro" id="IPR013189">
    <property type="entry name" value="Glyco_hydro_32_C"/>
</dbReference>
<dbReference type="Gene3D" id="2.60.120.560">
    <property type="entry name" value="Exo-inulinase, domain 1"/>
    <property type="match status" value="1"/>
</dbReference>
<comment type="caution">
    <text evidence="2">The sequence shown here is derived from an EMBL/GenBank/DDBJ whole genome shotgun (WGS) entry which is preliminary data.</text>
</comment>
<dbReference type="Proteomes" id="UP000005359">
    <property type="component" value="Unassembled WGS sequence"/>
</dbReference>
<gene>
    <name evidence="2" type="ORF">DORFOR_03151</name>
</gene>
<dbReference type="Pfam" id="PF08244">
    <property type="entry name" value="Glyco_hydro_32C"/>
    <property type="match status" value="1"/>
</dbReference>
<accession>B0GA35</accession>
<dbReference type="AlphaFoldDB" id="B0GA35"/>
<evidence type="ECO:0000259" key="1">
    <source>
        <dbReference type="Pfam" id="PF08244"/>
    </source>
</evidence>
<dbReference type="STRING" id="411461.DORFOR_03151"/>
<dbReference type="SUPFAM" id="SSF49899">
    <property type="entry name" value="Concanavalin A-like lectins/glucanases"/>
    <property type="match status" value="1"/>
</dbReference>
<feature type="domain" description="Glycosyl hydrolase family 32 C-terminal" evidence="1">
    <location>
        <begin position="13"/>
        <end position="42"/>
    </location>
</feature>
<dbReference type="InterPro" id="IPR013320">
    <property type="entry name" value="ConA-like_dom_sf"/>
</dbReference>
<protein>
    <recommendedName>
        <fullName evidence="1">Glycosyl hydrolase family 32 C-terminal domain-containing protein</fullName>
    </recommendedName>
</protein>
<reference evidence="2 3" key="2">
    <citation type="submission" date="2007-10" db="EMBL/GenBank/DDBJ databases">
        <authorList>
            <person name="Fulton L."/>
            <person name="Clifton S."/>
            <person name="Fulton B."/>
            <person name="Xu J."/>
            <person name="Minx P."/>
            <person name="Pepin K.H."/>
            <person name="Johnson M."/>
            <person name="Thiruvilangam P."/>
            <person name="Bhonagiri V."/>
            <person name="Nash W.E."/>
            <person name="Wang C."/>
            <person name="Mardis E.R."/>
            <person name="Wilson R.K."/>
        </authorList>
    </citation>
    <scope>NUCLEOTIDE SEQUENCE [LARGE SCALE GENOMIC DNA]</scope>
    <source>
        <strain evidence="2 3">ATCC 27755</strain>
    </source>
</reference>
<dbReference type="PaxDb" id="411461-DORFOR_03151"/>